<reference evidence="2 3" key="2">
    <citation type="journal article" date="2011" name="J. Bacteriol.">
        <title>Genomes of three methylotrophs from a single niche uncover genetic and metabolic divergence of Methylophilaceae.</title>
        <authorList>
            <person name="Lapidus A."/>
            <person name="Clum A."/>
            <person name="Labutti K."/>
            <person name="Kaluzhnaya M.G."/>
            <person name="Lim S."/>
            <person name="Beck D.A."/>
            <person name="Glavina Del Rio T."/>
            <person name="Nolan M."/>
            <person name="Mavromatis K."/>
            <person name="Huntemann M."/>
            <person name="Lucas S."/>
            <person name="Lidstrom M.E."/>
            <person name="Ivanova N."/>
            <person name="Chistoserdova L."/>
        </authorList>
    </citation>
    <scope>NUCLEOTIDE SEQUENCE [LARGE SCALE GENOMIC DNA]</scope>
    <source>
        <strain evidence="3">JLW8 / ATCC BAA-1282 / DSM 17540</strain>
    </source>
</reference>
<evidence type="ECO:0000256" key="1">
    <source>
        <dbReference type="SAM" id="Phobius"/>
    </source>
</evidence>
<proteinExistence type="predicted"/>
<evidence type="ECO:0000313" key="3">
    <source>
        <dbReference type="Proteomes" id="UP000002742"/>
    </source>
</evidence>
<keyword evidence="1" id="KW-0472">Membrane</keyword>
<keyword evidence="1" id="KW-0812">Transmembrane</keyword>
<dbReference type="STRING" id="583345.Mmol_1629"/>
<gene>
    <name evidence="2" type="ordered locus">Mmol_1629</name>
</gene>
<protein>
    <submittedName>
        <fullName evidence="2">Uncharacterized protein</fullName>
    </submittedName>
</protein>
<dbReference type="HOGENOM" id="CLU_2302577_0_0_4"/>
<sequence>MQGQCPRCANNTYVTRRITLSWEGVLVALFFSAIVFCALYFAFPIIAHSGSGRFPGYLIFGAIGLVGSLFTYFVKKDTYLVESCTRCDFKQSQKIVETDL</sequence>
<organism evidence="2 3">
    <name type="scientific">Methylotenera mobilis (strain JLW8 / ATCC BAA-1282 / DSM 17540)</name>
    <dbReference type="NCBI Taxonomy" id="583345"/>
    <lineage>
        <taxon>Bacteria</taxon>
        <taxon>Pseudomonadati</taxon>
        <taxon>Pseudomonadota</taxon>
        <taxon>Betaproteobacteria</taxon>
        <taxon>Nitrosomonadales</taxon>
        <taxon>Methylophilaceae</taxon>
        <taxon>Methylotenera</taxon>
    </lineage>
</organism>
<keyword evidence="3" id="KW-1185">Reference proteome</keyword>
<feature type="transmembrane region" description="Helical" evidence="1">
    <location>
        <begin position="20"/>
        <end position="42"/>
    </location>
</feature>
<dbReference type="EMBL" id="CP001672">
    <property type="protein sequence ID" value="ACT48533.1"/>
    <property type="molecule type" value="Genomic_DNA"/>
</dbReference>
<dbReference type="AlphaFoldDB" id="C6WX84"/>
<feature type="transmembrane region" description="Helical" evidence="1">
    <location>
        <begin position="54"/>
        <end position="74"/>
    </location>
</feature>
<accession>C6WX84</accession>
<evidence type="ECO:0000313" key="2">
    <source>
        <dbReference type="EMBL" id="ACT48533.1"/>
    </source>
</evidence>
<reference evidence="3" key="1">
    <citation type="submission" date="2009-07" db="EMBL/GenBank/DDBJ databases">
        <title>Complete sequence of Methylotenera mobilis JLW8.</title>
        <authorList>
            <consortium name="US DOE Joint Genome Institute"/>
            <person name="Lucas S."/>
            <person name="Copeland A."/>
            <person name="Lapidus A."/>
            <person name="Glavina del Rio T."/>
            <person name="Tice H."/>
            <person name="Bruce D."/>
            <person name="Goodwin L."/>
            <person name="Pitluck S."/>
            <person name="LaButti K.M."/>
            <person name="Clum A."/>
            <person name="Larimer F."/>
            <person name="Land M."/>
            <person name="Hauser L."/>
            <person name="Kyrpides N."/>
            <person name="Mikhailova N."/>
            <person name="Kayluzhnaya M."/>
            <person name="Chistoserdova L."/>
        </authorList>
    </citation>
    <scope>NUCLEOTIDE SEQUENCE [LARGE SCALE GENOMIC DNA]</scope>
    <source>
        <strain evidence="3">JLW8 / ATCC BAA-1282 / DSM 17540</strain>
    </source>
</reference>
<name>C6WX84_METML</name>
<dbReference type="KEGG" id="mmb:Mmol_1629"/>
<keyword evidence="1" id="KW-1133">Transmembrane helix</keyword>
<dbReference type="Proteomes" id="UP000002742">
    <property type="component" value="Chromosome"/>
</dbReference>